<evidence type="ECO:0000313" key="2">
    <source>
        <dbReference type="Proteomes" id="UP000198711"/>
    </source>
</evidence>
<evidence type="ECO:0000313" key="1">
    <source>
        <dbReference type="EMBL" id="SDW45755.1"/>
    </source>
</evidence>
<keyword evidence="2" id="KW-1185">Reference proteome</keyword>
<organism evidence="1 2">
    <name type="scientific">Hydrobacter penzbergensis</name>
    <dbReference type="NCBI Taxonomy" id="1235997"/>
    <lineage>
        <taxon>Bacteria</taxon>
        <taxon>Pseudomonadati</taxon>
        <taxon>Bacteroidota</taxon>
        <taxon>Chitinophagia</taxon>
        <taxon>Chitinophagales</taxon>
        <taxon>Chitinophagaceae</taxon>
        <taxon>Hydrobacter</taxon>
    </lineage>
</organism>
<accession>A0A8X8LCS1</accession>
<dbReference type="AlphaFoldDB" id="A0A8X8LCS1"/>
<sequence length="40" mass="4696">MKDDINKKSSNDPLDLSKYFKFSQSPGFHIRNIYINVFTS</sequence>
<dbReference type="EMBL" id="FNNO01000003">
    <property type="protein sequence ID" value="SDW45755.1"/>
    <property type="molecule type" value="Genomic_DNA"/>
</dbReference>
<proteinExistence type="predicted"/>
<comment type="caution">
    <text evidence="1">The sequence shown here is derived from an EMBL/GenBank/DDBJ whole genome shotgun (WGS) entry which is preliminary data.</text>
</comment>
<protein>
    <submittedName>
        <fullName evidence="1">Uncharacterized protein</fullName>
    </submittedName>
</protein>
<gene>
    <name evidence="1" type="ORF">SAMN05444410_1035</name>
</gene>
<reference evidence="1 2" key="1">
    <citation type="submission" date="2016-10" db="EMBL/GenBank/DDBJ databases">
        <authorList>
            <person name="Varghese N."/>
            <person name="Submissions S."/>
        </authorList>
    </citation>
    <scope>NUCLEOTIDE SEQUENCE [LARGE SCALE GENOMIC DNA]</scope>
    <source>
        <strain evidence="1 2">DSM 25353</strain>
    </source>
</reference>
<dbReference type="Proteomes" id="UP000198711">
    <property type="component" value="Unassembled WGS sequence"/>
</dbReference>
<name>A0A8X8LCS1_9BACT</name>